<keyword evidence="2" id="KW-1185">Reference proteome</keyword>
<comment type="caution">
    <text evidence="1">The sequence shown here is derived from an EMBL/GenBank/DDBJ whole genome shotgun (WGS) entry which is preliminary data.</text>
</comment>
<gene>
    <name evidence="1" type="ORF">AFUS01_LOCUS15436</name>
</gene>
<accession>A0A8J2P5J5</accession>
<dbReference type="AlphaFoldDB" id="A0A8J2P5J5"/>
<name>A0A8J2P5J5_9HEXA</name>
<proteinExistence type="predicted"/>
<sequence>MYRFLARWDEVQDDLPDQLAAALWEESEARINAVAISKQT</sequence>
<protein>
    <submittedName>
        <fullName evidence="1">Uncharacterized protein</fullName>
    </submittedName>
</protein>
<dbReference type="OrthoDB" id="191139at2759"/>
<evidence type="ECO:0000313" key="2">
    <source>
        <dbReference type="Proteomes" id="UP000708208"/>
    </source>
</evidence>
<feature type="non-terminal residue" evidence="1">
    <location>
        <position position="40"/>
    </location>
</feature>
<dbReference type="EMBL" id="CAJVCH010136704">
    <property type="protein sequence ID" value="CAG7726527.1"/>
    <property type="molecule type" value="Genomic_DNA"/>
</dbReference>
<dbReference type="Proteomes" id="UP000708208">
    <property type="component" value="Unassembled WGS sequence"/>
</dbReference>
<organism evidence="1 2">
    <name type="scientific">Allacma fusca</name>
    <dbReference type="NCBI Taxonomy" id="39272"/>
    <lineage>
        <taxon>Eukaryota</taxon>
        <taxon>Metazoa</taxon>
        <taxon>Ecdysozoa</taxon>
        <taxon>Arthropoda</taxon>
        <taxon>Hexapoda</taxon>
        <taxon>Collembola</taxon>
        <taxon>Symphypleona</taxon>
        <taxon>Sminthuridae</taxon>
        <taxon>Allacma</taxon>
    </lineage>
</organism>
<evidence type="ECO:0000313" key="1">
    <source>
        <dbReference type="EMBL" id="CAG7726527.1"/>
    </source>
</evidence>
<reference evidence="1" key="1">
    <citation type="submission" date="2021-06" db="EMBL/GenBank/DDBJ databases">
        <authorList>
            <person name="Hodson N. C."/>
            <person name="Mongue J. A."/>
            <person name="Jaron S. K."/>
        </authorList>
    </citation>
    <scope>NUCLEOTIDE SEQUENCE</scope>
</reference>